<dbReference type="SUPFAM" id="SSF46785">
    <property type="entry name" value="Winged helix' DNA-binding domain"/>
    <property type="match status" value="1"/>
</dbReference>
<dbReference type="OrthoDB" id="9810427at2"/>
<dbReference type="EMBL" id="FOBS01000014">
    <property type="protein sequence ID" value="SEM41550.1"/>
    <property type="molecule type" value="Genomic_DNA"/>
</dbReference>
<dbReference type="Proteomes" id="UP000198744">
    <property type="component" value="Unassembled WGS sequence"/>
</dbReference>
<protein>
    <submittedName>
        <fullName evidence="1">Uncharacterized protein</fullName>
    </submittedName>
</protein>
<gene>
    <name evidence="1" type="ORF">SAMN04489760_11462</name>
</gene>
<proteinExistence type="predicted"/>
<dbReference type="AlphaFoldDB" id="A0A1H7Y5Y5"/>
<organism evidence="1 2">
    <name type="scientific">Syntrophus gentianae</name>
    <dbReference type="NCBI Taxonomy" id="43775"/>
    <lineage>
        <taxon>Bacteria</taxon>
        <taxon>Pseudomonadati</taxon>
        <taxon>Thermodesulfobacteriota</taxon>
        <taxon>Syntrophia</taxon>
        <taxon>Syntrophales</taxon>
        <taxon>Syntrophaceae</taxon>
        <taxon>Syntrophus</taxon>
    </lineage>
</organism>
<keyword evidence="2" id="KW-1185">Reference proteome</keyword>
<accession>A0A1H7Y5Y5</accession>
<dbReference type="InterPro" id="IPR036390">
    <property type="entry name" value="WH_DNA-bd_sf"/>
</dbReference>
<sequence length="71" mass="8122">MRSINPDGSVTARARTLLYLLDKPLTPEEISQKLGQPLFNVKTSLREMVLSHIIDQKGERFVITEQGKEKR</sequence>
<reference evidence="1 2" key="1">
    <citation type="submission" date="2016-10" db="EMBL/GenBank/DDBJ databases">
        <authorList>
            <person name="de Groot N.N."/>
        </authorList>
    </citation>
    <scope>NUCLEOTIDE SEQUENCE [LARGE SCALE GENOMIC DNA]</scope>
    <source>
        <strain evidence="1 2">DSM 8423</strain>
    </source>
</reference>
<evidence type="ECO:0000313" key="2">
    <source>
        <dbReference type="Proteomes" id="UP000198744"/>
    </source>
</evidence>
<dbReference type="RefSeq" id="WP_093883658.1">
    <property type="nucleotide sequence ID" value="NZ_FOBS01000014.1"/>
</dbReference>
<name>A0A1H7Y5Y5_9BACT</name>
<evidence type="ECO:0000313" key="1">
    <source>
        <dbReference type="EMBL" id="SEM41550.1"/>
    </source>
</evidence>